<dbReference type="InterPro" id="IPR027417">
    <property type="entry name" value="P-loop_NTPase"/>
</dbReference>
<reference evidence="1 2" key="1">
    <citation type="submission" date="2023-10" db="EMBL/GenBank/DDBJ databases">
        <authorList>
            <person name="Wang X.X."/>
        </authorList>
    </citation>
    <scope>NUCLEOTIDE SEQUENCE [LARGE SCALE GENOMIC DNA]</scope>
    <source>
        <strain evidence="1 2">NBRC 12816</strain>
    </source>
</reference>
<gene>
    <name evidence="1" type="ORF">R2363_05445</name>
</gene>
<evidence type="ECO:0008006" key="3">
    <source>
        <dbReference type="Google" id="ProtNLM"/>
    </source>
</evidence>
<dbReference type="EMBL" id="JAWJZF010000237">
    <property type="protein sequence ID" value="MDX2291617.1"/>
    <property type="molecule type" value="Genomic_DNA"/>
</dbReference>
<dbReference type="Gene3D" id="3.40.50.300">
    <property type="entry name" value="P-loop containing nucleotide triphosphate hydrolases"/>
    <property type="match status" value="1"/>
</dbReference>
<accession>A0ABU4K2D2</accession>
<evidence type="ECO:0000313" key="1">
    <source>
        <dbReference type="EMBL" id="MDX2291617.1"/>
    </source>
</evidence>
<keyword evidence="2" id="KW-1185">Reference proteome</keyword>
<proteinExistence type="predicted"/>
<dbReference type="Proteomes" id="UP001278571">
    <property type="component" value="Unassembled WGS sequence"/>
</dbReference>
<dbReference type="RefSeq" id="WP_319008162.1">
    <property type="nucleotide sequence ID" value="NZ_JAWJZF010000237.1"/>
</dbReference>
<evidence type="ECO:0000313" key="2">
    <source>
        <dbReference type="Proteomes" id="UP001278571"/>
    </source>
</evidence>
<dbReference type="SUPFAM" id="SSF52540">
    <property type="entry name" value="P-loop containing nucleoside triphosphate hydrolases"/>
    <property type="match status" value="1"/>
</dbReference>
<protein>
    <recommendedName>
        <fullName evidence="3">Thymidylate kinase</fullName>
    </recommendedName>
</protein>
<organism evidence="1 2">
    <name type="scientific">Streptomyces roseolus</name>
    <dbReference type="NCBI Taxonomy" id="67358"/>
    <lineage>
        <taxon>Bacteria</taxon>
        <taxon>Bacillati</taxon>
        <taxon>Actinomycetota</taxon>
        <taxon>Actinomycetes</taxon>
        <taxon>Kitasatosporales</taxon>
        <taxon>Streptomycetaceae</taxon>
        <taxon>Streptomyces</taxon>
    </lineage>
</organism>
<sequence length="210" mass="23383">MTDDHRPFHVLLGPDGAGKSTVMAEVAARLPDWRILSTDHDLLGPGHDLVGALRRHVVDDVLPHLGTRYSADFLASLLQTAVVHLRDELARHDGGPLLMDSYYYKILAKCRLAGIRNHPMYAWWRSFPKPRAVVFLDVSPASAWRRSGDGARLNPLEYSGDRPDWLGFESYQTSLRKLMLEEVRDVPVTIIGEQPSAARAADAVVEVIAP</sequence>
<name>A0ABU4K2D2_9ACTN</name>
<comment type="caution">
    <text evidence="1">The sequence shown here is derived from an EMBL/GenBank/DDBJ whole genome shotgun (WGS) entry which is preliminary data.</text>
</comment>